<reference evidence="1 2" key="1">
    <citation type="submission" date="2020-08" db="EMBL/GenBank/DDBJ databases">
        <title>Sequencing the genomes of 1000 actinobacteria strains.</title>
        <authorList>
            <person name="Klenk H.-P."/>
        </authorList>
    </citation>
    <scope>NUCLEOTIDE SEQUENCE [LARGE SCALE GENOMIC DNA]</scope>
    <source>
        <strain evidence="1 2">DSM 45809</strain>
    </source>
</reference>
<accession>A0A7W7H0P6</accession>
<evidence type="ECO:0000313" key="2">
    <source>
        <dbReference type="Proteomes" id="UP000546162"/>
    </source>
</evidence>
<keyword evidence="2" id="KW-1185">Reference proteome</keyword>
<protein>
    <recommendedName>
        <fullName evidence="3">CULT domain-containing protein</fullName>
    </recommendedName>
</protein>
<dbReference type="EMBL" id="JACHNB010000001">
    <property type="protein sequence ID" value="MBB4741821.1"/>
    <property type="molecule type" value="Genomic_DNA"/>
</dbReference>
<sequence>MERFRCAACGNVLSVPVRLVELPAGPHPSRLDHFRVNPPRLEPGGYAIDAAAYGRDRIAGTYVLSPGDVRGTRIVPELVEIGCWSLAGWSPCMACDGCGALVGYRTDDCGVAQESRFDPSLVVRETCTEPDRAANPFALVADWDEPAPDTREHAWGPAPVRPRPGLVATRWGGRDVKAHLFRDDPPA</sequence>
<evidence type="ECO:0000313" key="1">
    <source>
        <dbReference type="EMBL" id="MBB4741821.1"/>
    </source>
</evidence>
<name>A0A7W7H0P6_9ACTN</name>
<proteinExistence type="predicted"/>
<comment type="caution">
    <text evidence="1">The sequence shown here is derived from an EMBL/GenBank/DDBJ whole genome shotgun (WGS) entry which is preliminary data.</text>
</comment>
<dbReference type="Proteomes" id="UP000546162">
    <property type="component" value="Unassembled WGS sequence"/>
</dbReference>
<dbReference type="RefSeq" id="WP_185042262.1">
    <property type="nucleotide sequence ID" value="NZ_BAABFG010000005.1"/>
</dbReference>
<organism evidence="1 2">
    <name type="scientific">Actinoplanes octamycinicus</name>
    <dbReference type="NCBI Taxonomy" id="135948"/>
    <lineage>
        <taxon>Bacteria</taxon>
        <taxon>Bacillati</taxon>
        <taxon>Actinomycetota</taxon>
        <taxon>Actinomycetes</taxon>
        <taxon>Micromonosporales</taxon>
        <taxon>Micromonosporaceae</taxon>
        <taxon>Actinoplanes</taxon>
    </lineage>
</organism>
<dbReference type="AlphaFoldDB" id="A0A7W7H0P6"/>
<evidence type="ECO:0008006" key="3">
    <source>
        <dbReference type="Google" id="ProtNLM"/>
    </source>
</evidence>
<gene>
    <name evidence="1" type="ORF">BJY16_005280</name>
</gene>